<dbReference type="Gene3D" id="3.40.50.1980">
    <property type="entry name" value="Nitrogenase molybdenum iron protein domain"/>
    <property type="match status" value="2"/>
</dbReference>
<dbReference type="Proteomes" id="UP000199467">
    <property type="component" value="Unassembled WGS sequence"/>
</dbReference>
<gene>
    <name evidence="1" type="ORF">SAMN05216576_112182</name>
</gene>
<evidence type="ECO:0000313" key="1">
    <source>
        <dbReference type="EMBL" id="SDD21141.1"/>
    </source>
</evidence>
<dbReference type="RefSeq" id="WP_017675304.1">
    <property type="nucleotide sequence ID" value="NZ_FMZQ01000012.1"/>
</dbReference>
<proteinExistence type="predicted"/>
<keyword evidence="2" id="KW-1185">Reference proteome</keyword>
<dbReference type="GeneID" id="83643160"/>
<accession>A0A1G6SWM5</accession>
<evidence type="ECO:0000313" key="2">
    <source>
        <dbReference type="Proteomes" id="UP000199467"/>
    </source>
</evidence>
<dbReference type="Pfam" id="PF01497">
    <property type="entry name" value="Peripla_BP_2"/>
    <property type="match status" value="1"/>
</dbReference>
<protein>
    <submittedName>
        <fullName evidence="1">Iron complex transport system substrate-binding protein</fullName>
    </submittedName>
</protein>
<sequence>MRLANILGGLAAVLLFPNMVLAAEPLPQRWVSSGGALSEWVVLLGGESKLVGVDSTSRHPASLTKLPSVGYQRQLAAEGILALRPDLLLGSEEMGPPPVLAQLAAAGVRIERLTARAELDSLQANLQRLGQLLGDEAAGQRAFAAYQARLQTQQQWVEQAQRSQDAPGVLLLLGHAGGSPLVGGIDTAADWLISRAGGRNLASHSGYKALSSEALLALDPQVVVVADRALEGDAARQALLQQNPALAGTRAAREGRLLALDPTLLVGGLGPRVPDGLAMLAAGFYPASQFPTAEAKREP</sequence>
<reference evidence="2" key="1">
    <citation type="submission" date="2016-10" db="EMBL/GenBank/DDBJ databases">
        <authorList>
            <person name="Varghese N."/>
            <person name="Submissions S."/>
        </authorList>
    </citation>
    <scope>NUCLEOTIDE SEQUENCE [LARGE SCALE GENOMIC DNA]</scope>
    <source>
        <strain evidence="2">DSM 26382</strain>
    </source>
</reference>
<dbReference type="PROSITE" id="PS50983">
    <property type="entry name" value="FE_B12_PBP"/>
    <property type="match status" value="1"/>
</dbReference>
<dbReference type="PANTHER" id="PTHR30535:SF4">
    <property type="entry name" value="HEMIN-BINDING PERIPLASMIC PROTEIN HMUT"/>
    <property type="match status" value="1"/>
</dbReference>
<dbReference type="SUPFAM" id="SSF53807">
    <property type="entry name" value="Helical backbone' metal receptor"/>
    <property type="match status" value="1"/>
</dbReference>
<dbReference type="EMBL" id="FMZQ01000012">
    <property type="protein sequence ID" value="SDD21141.1"/>
    <property type="molecule type" value="Genomic_DNA"/>
</dbReference>
<dbReference type="PANTHER" id="PTHR30535">
    <property type="entry name" value="VITAMIN B12-BINDING PROTEIN"/>
    <property type="match status" value="1"/>
</dbReference>
<name>A0A1G6SWM5_9GAMM</name>
<organism evidence="1 2">
    <name type="scientific">Ectopseudomonas chengduensis</name>
    <dbReference type="NCBI Taxonomy" id="489632"/>
    <lineage>
        <taxon>Bacteria</taxon>
        <taxon>Pseudomonadati</taxon>
        <taxon>Pseudomonadota</taxon>
        <taxon>Gammaproteobacteria</taxon>
        <taxon>Pseudomonadales</taxon>
        <taxon>Pseudomonadaceae</taxon>
        <taxon>Ectopseudomonas</taxon>
    </lineage>
</organism>
<dbReference type="InterPro" id="IPR050902">
    <property type="entry name" value="ABC_Transporter_SBP"/>
</dbReference>
<dbReference type="AlphaFoldDB" id="A0A1G6SWM5"/>
<dbReference type="InterPro" id="IPR002491">
    <property type="entry name" value="ABC_transptr_periplasmic_BD"/>
</dbReference>